<sequence>MVGILQADIFTNKTALITGAASGIGRGLALHAAKLQMNVVLMDLNEDGLSETHSLMAECPSMTIQCDVSNLEDFAKAKEKIEGEFGKVHFLFNNAGIFLEGRAWKADQKNWQRIIDVNLMSVIYGLNLFVDEMIASQERCHIINTSSMAGIIVGPALAPYTTTKHAVVGLTRTLHEDLADNDKVGVSVLCPGLVQTNIIERDHLGLDLDKSSIDQHESAKNNAQWLADGVKEGMTPEDLATIVFKKIENNEFWILTHPEFIEVYSGYSTELIESSTKE</sequence>
<name>K6G7H3_9GAMM</name>
<dbReference type="AlphaFoldDB" id="K6G7H3"/>
<evidence type="ECO:0000256" key="2">
    <source>
        <dbReference type="ARBA" id="ARBA00023002"/>
    </source>
</evidence>
<evidence type="ECO:0000256" key="1">
    <source>
        <dbReference type="ARBA" id="ARBA00006484"/>
    </source>
</evidence>
<protein>
    <submittedName>
        <fullName evidence="4">KR domain protein</fullName>
    </submittedName>
</protein>
<evidence type="ECO:0000313" key="5">
    <source>
        <dbReference type="Proteomes" id="UP000010310"/>
    </source>
</evidence>
<dbReference type="GO" id="GO:0016616">
    <property type="term" value="F:oxidoreductase activity, acting on the CH-OH group of donors, NAD or NADP as acceptor"/>
    <property type="evidence" value="ECO:0007669"/>
    <property type="project" value="TreeGrafter"/>
</dbReference>
<dbReference type="EMBL" id="AMWX01000001">
    <property type="protein sequence ID" value="EKO37034.1"/>
    <property type="molecule type" value="Genomic_DNA"/>
</dbReference>
<dbReference type="InterPro" id="IPR036291">
    <property type="entry name" value="NAD(P)-bd_dom_sf"/>
</dbReference>
<organism evidence="4 5">
    <name type="scientific">SAR86 cluster bacterium SAR86E</name>
    <dbReference type="NCBI Taxonomy" id="1208365"/>
    <lineage>
        <taxon>Bacteria</taxon>
        <taxon>Pseudomonadati</taxon>
        <taxon>Pseudomonadota</taxon>
        <taxon>Gammaproteobacteria</taxon>
        <taxon>SAR86 cluster</taxon>
    </lineage>
</organism>
<proteinExistence type="inferred from homology"/>
<dbReference type="FunFam" id="3.40.50.720:FF:000084">
    <property type="entry name" value="Short-chain dehydrogenase reductase"/>
    <property type="match status" value="1"/>
</dbReference>
<dbReference type="PROSITE" id="PS00061">
    <property type="entry name" value="ADH_SHORT"/>
    <property type="match status" value="1"/>
</dbReference>
<comment type="similarity">
    <text evidence="1 3">Belongs to the short-chain dehydrogenases/reductases (SDR) family.</text>
</comment>
<dbReference type="Proteomes" id="UP000010310">
    <property type="component" value="Unassembled WGS sequence"/>
</dbReference>
<dbReference type="PRINTS" id="PR00080">
    <property type="entry name" value="SDRFAMILY"/>
</dbReference>
<reference evidence="4 5" key="1">
    <citation type="submission" date="2012-09" db="EMBL/GenBank/DDBJ databases">
        <authorList>
            <person name="Dupont C.L."/>
            <person name="Rusch D.B."/>
            <person name="Lombardo M.-J."/>
            <person name="Novotny M."/>
            <person name="Yee-Greenbaum J."/>
            <person name="Laskin R."/>
        </authorList>
    </citation>
    <scope>NUCLEOTIDE SEQUENCE [LARGE SCALE GENOMIC DNA]</scope>
    <source>
        <strain evidence="4">SAR86E</strain>
    </source>
</reference>
<dbReference type="PANTHER" id="PTHR24322">
    <property type="entry name" value="PKSB"/>
    <property type="match status" value="1"/>
</dbReference>
<dbReference type="STRING" id="1208365.B273_0035"/>
<dbReference type="CDD" id="cd05233">
    <property type="entry name" value="SDR_c"/>
    <property type="match status" value="1"/>
</dbReference>
<evidence type="ECO:0000313" key="4">
    <source>
        <dbReference type="EMBL" id="EKO37034.1"/>
    </source>
</evidence>
<evidence type="ECO:0000256" key="3">
    <source>
        <dbReference type="RuleBase" id="RU000363"/>
    </source>
</evidence>
<keyword evidence="5" id="KW-1185">Reference proteome</keyword>
<comment type="caution">
    <text evidence="4">The sequence shown here is derived from an EMBL/GenBank/DDBJ whole genome shotgun (WGS) entry which is preliminary data.</text>
</comment>
<dbReference type="PATRIC" id="fig|1208365.4.peg.38"/>
<dbReference type="Gene3D" id="3.40.50.720">
    <property type="entry name" value="NAD(P)-binding Rossmann-like Domain"/>
    <property type="match status" value="1"/>
</dbReference>
<dbReference type="Pfam" id="PF00106">
    <property type="entry name" value="adh_short"/>
    <property type="match status" value="1"/>
</dbReference>
<dbReference type="SUPFAM" id="SSF51735">
    <property type="entry name" value="NAD(P)-binding Rossmann-fold domains"/>
    <property type="match status" value="1"/>
</dbReference>
<keyword evidence="2" id="KW-0560">Oxidoreductase</keyword>
<dbReference type="InterPro" id="IPR020904">
    <property type="entry name" value="Sc_DH/Rdtase_CS"/>
</dbReference>
<dbReference type="PRINTS" id="PR00081">
    <property type="entry name" value="GDHRDH"/>
</dbReference>
<dbReference type="InterPro" id="IPR002347">
    <property type="entry name" value="SDR_fam"/>
</dbReference>
<dbReference type="PANTHER" id="PTHR24322:SF736">
    <property type="entry name" value="RETINOL DEHYDROGENASE 10"/>
    <property type="match status" value="1"/>
</dbReference>
<gene>
    <name evidence="4" type="ORF">B273_0035</name>
</gene>
<accession>K6G7H3</accession>